<comment type="pathway">
    <text evidence="3">Lipid metabolism.</text>
</comment>
<keyword evidence="8 12" id="KW-0560">Oxidoreductase</keyword>
<evidence type="ECO:0000256" key="4">
    <source>
        <dbReference type="ARBA" id="ARBA00009419"/>
    </source>
</evidence>
<keyword evidence="10" id="KW-0443">Lipid metabolism</keyword>
<dbReference type="GO" id="GO:0005737">
    <property type="term" value="C:cytoplasm"/>
    <property type="evidence" value="ECO:0007669"/>
    <property type="project" value="UniProtKB-SubCell"/>
</dbReference>
<evidence type="ECO:0000256" key="7">
    <source>
        <dbReference type="ARBA" id="ARBA00022964"/>
    </source>
</evidence>
<comment type="similarity">
    <text evidence="4 12">Belongs to the lipoxygenase family.</text>
</comment>
<reference evidence="15" key="2">
    <citation type="submission" date="2025-08" db="UniProtKB">
        <authorList>
            <consortium name="Ensembl"/>
        </authorList>
    </citation>
    <scope>IDENTIFICATION</scope>
</reference>
<dbReference type="Gene3D" id="3.10.450.60">
    <property type="match status" value="1"/>
</dbReference>
<evidence type="ECO:0000313" key="15">
    <source>
        <dbReference type="Ensembl" id="ENSAOCP00000043760.1"/>
    </source>
</evidence>
<dbReference type="PROSITE" id="PS00081">
    <property type="entry name" value="LIPOXYGENASE_2"/>
    <property type="match status" value="1"/>
</dbReference>
<feature type="domain" description="Lipoxygenase" evidence="14">
    <location>
        <begin position="170"/>
        <end position="605"/>
    </location>
</feature>
<dbReference type="Ensembl" id="ENSAOCT00000077470.1">
    <property type="protein sequence ID" value="ENSAOCP00000043760.1"/>
    <property type="gene ID" value="ENSAOCG00000025081.1"/>
</dbReference>
<keyword evidence="7 12" id="KW-0223">Dioxygenase</keyword>
<dbReference type="GO" id="GO:0034440">
    <property type="term" value="P:lipid oxidation"/>
    <property type="evidence" value="ECO:0007669"/>
    <property type="project" value="InterPro"/>
</dbReference>
<evidence type="ECO:0000259" key="14">
    <source>
        <dbReference type="PROSITE" id="PS51393"/>
    </source>
</evidence>
<evidence type="ECO:0000256" key="1">
    <source>
        <dbReference type="ARBA" id="ARBA00001962"/>
    </source>
</evidence>
<dbReference type="PROSITE" id="PS51393">
    <property type="entry name" value="LIPOXYGENASE_3"/>
    <property type="match status" value="1"/>
</dbReference>
<dbReference type="Proteomes" id="UP001501940">
    <property type="component" value="Chromosome 4"/>
</dbReference>
<keyword evidence="16" id="KW-1185">Reference proteome</keyword>
<reference evidence="15 16" key="1">
    <citation type="submission" date="2022-01" db="EMBL/GenBank/DDBJ databases">
        <title>A chromosome-scale genome assembly of the false clownfish, Amphiprion ocellaris.</title>
        <authorList>
            <person name="Ryu T."/>
        </authorList>
    </citation>
    <scope>NUCLEOTIDE SEQUENCE [LARGE SCALE GENOMIC DNA]</scope>
</reference>
<evidence type="ECO:0008006" key="17">
    <source>
        <dbReference type="Google" id="ProtNLM"/>
    </source>
</evidence>
<dbReference type="AlphaFoldDB" id="A0AAQ5XWH7"/>
<dbReference type="InterPro" id="IPR013819">
    <property type="entry name" value="LipOase_C"/>
</dbReference>
<dbReference type="GO" id="GO:0016702">
    <property type="term" value="F:oxidoreductase activity, acting on single donors with incorporation of molecular oxygen, incorporation of two atoms of oxygen"/>
    <property type="evidence" value="ECO:0007669"/>
    <property type="project" value="InterPro"/>
</dbReference>
<dbReference type="PANTHER" id="PTHR11771">
    <property type="entry name" value="LIPOXYGENASE"/>
    <property type="match status" value="1"/>
</dbReference>
<dbReference type="SMART" id="SM00308">
    <property type="entry name" value="LH2"/>
    <property type="match status" value="1"/>
</dbReference>
<evidence type="ECO:0000259" key="13">
    <source>
        <dbReference type="PROSITE" id="PS50095"/>
    </source>
</evidence>
<keyword evidence="9 12" id="KW-0408">Iron</keyword>
<evidence type="ECO:0000256" key="3">
    <source>
        <dbReference type="ARBA" id="ARBA00005189"/>
    </source>
</evidence>
<keyword evidence="6 12" id="KW-0479">Metal-binding</keyword>
<feature type="domain" description="PLAT" evidence="13">
    <location>
        <begin position="2"/>
        <end position="121"/>
    </location>
</feature>
<dbReference type="InterPro" id="IPR001024">
    <property type="entry name" value="PLAT/LH2_dom"/>
</dbReference>
<name>A0AAQ5XWH7_AMPOC</name>
<dbReference type="GO" id="GO:0046872">
    <property type="term" value="F:metal ion binding"/>
    <property type="evidence" value="ECO:0007669"/>
    <property type="project" value="UniProtKB-KW"/>
</dbReference>
<evidence type="ECO:0000256" key="9">
    <source>
        <dbReference type="ARBA" id="ARBA00023004"/>
    </source>
</evidence>
<dbReference type="InterPro" id="IPR036226">
    <property type="entry name" value="LipOase_C_sf"/>
</dbReference>
<dbReference type="Pfam" id="PF01477">
    <property type="entry name" value="PLAT"/>
    <property type="match status" value="1"/>
</dbReference>
<dbReference type="Pfam" id="PF00305">
    <property type="entry name" value="Lipoxygenase"/>
    <property type="match status" value="1"/>
</dbReference>
<dbReference type="InterPro" id="IPR020834">
    <property type="entry name" value="LipOase_CS"/>
</dbReference>
<comment type="subcellular location">
    <subcellularLocation>
        <location evidence="2">Cytoplasm</location>
    </subcellularLocation>
</comment>
<evidence type="ECO:0000256" key="6">
    <source>
        <dbReference type="ARBA" id="ARBA00022723"/>
    </source>
</evidence>
<dbReference type="Gene3D" id="2.60.60.20">
    <property type="entry name" value="PLAT/LH2 domain"/>
    <property type="match status" value="1"/>
</dbReference>
<organism evidence="15 16">
    <name type="scientific">Amphiprion ocellaris</name>
    <name type="common">Clown anemonefish</name>
    <dbReference type="NCBI Taxonomy" id="80972"/>
    <lineage>
        <taxon>Eukaryota</taxon>
        <taxon>Metazoa</taxon>
        <taxon>Chordata</taxon>
        <taxon>Craniata</taxon>
        <taxon>Vertebrata</taxon>
        <taxon>Euteleostomi</taxon>
        <taxon>Actinopterygii</taxon>
        <taxon>Neopterygii</taxon>
        <taxon>Teleostei</taxon>
        <taxon>Neoteleostei</taxon>
        <taxon>Acanthomorphata</taxon>
        <taxon>Ovalentaria</taxon>
        <taxon>Pomacentridae</taxon>
        <taxon>Amphiprion</taxon>
    </lineage>
</organism>
<dbReference type="InterPro" id="IPR036392">
    <property type="entry name" value="PLAT/LH2_dom_sf"/>
</dbReference>
<dbReference type="PROSITE" id="PS00711">
    <property type="entry name" value="LIPOXYGENASE_1"/>
    <property type="match status" value="1"/>
</dbReference>
<dbReference type="SUPFAM" id="SSF48484">
    <property type="entry name" value="Lipoxigenase"/>
    <property type="match status" value="1"/>
</dbReference>
<evidence type="ECO:0000256" key="12">
    <source>
        <dbReference type="RuleBase" id="RU003974"/>
    </source>
</evidence>
<evidence type="ECO:0000256" key="8">
    <source>
        <dbReference type="ARBA" id="ARBA00023002"/>
    </source>
</evidence>
<evidence type="ECO:0000256" key="2">
    <source>
        <dbReference type="ARBA" id="ARBA00004496"/>
    </source>
</evidence>
<dbReference type="PRINTS" id="PR00087">
    <property type="entry name" value="LIPOXYGENASE"/>
</dbReference>
<proteinExistence type="inferred from homology"/>
<evidence type="ECO:0000313" key="16">
    <source>
        <dbReference type="Proteomes" id="UP001501940"/>
    </source>
</evidence>
<dbReference type="InterPro" id="IPR000907">
    <property type="entry name" value="LipOase"/>
</dbReference>
<protein>
    <recommendedName>
        <fullName evidence="17">Lipoxygenase domain-containing protein</fullName>
    </recommendedName>
</protein>
<evidence type="ECO:0000256" key="5">
    <source>
        <dbReference type="ARBA" id="ARBA00022490"/>
    </source>
</evidence>
<dbReference type="Gene3D" id="1.20.245.10">
    <property type="entry name" value="Lipoxygenase-1, Domain 5"/>
    <property type="match status" value="1"/>
</dbReference>
<dbReference type="InterPro" id="IPR020833">
    <property type="entry name" value="LipOase_Fe_BS"/>
</dbReference>
<sequence>MVEYIVTVHTGFLASGSTINNINIKLVGTDGESDHTWLTPWKIALTFVKGLVSSEYASACLNLSHLVLIELDKQRLPLFPDDAWFPAKVEVKSPEGEIYNFPIYRWITDNEVHQFREGTGLWRLVIFCVPTTEDEKQKQSKVPVMIVTEPKVLNTTTLNLTLFPEYTQQHWKEDAFFGYQYLNGVNPVLIQRCKVLPGNFPITADKIFLHGHCKLTDEMQKGNIYLCDYKRLGGLQANTINGKKQYLMAPLVLLQKTPDDKLMPIAIQLKQNPADDNPIFYPTDSEYDWLTAKIFVRSADFNEHQLNVHLLRTHLLAEVFAVSLLRNVPMIHPLYKLLIPHTRYTLHINILARLRLFSETGVFTQAMTTFLKRSLSEMTYTSLCIPDDIAERGVEDVPNYYYRDDGLKLWDIIYKFVEGILGHYYKSDAEVQQDTELQKWTSDIFEHGFLSQANTGIPQSLTTVAQMVKFVTMMIFTCSGQHSAVNSGQYDYSGWMPNTPTSLQLPPPTRKGTTSEATMLQTLPDINATAHGLAAIWLLSKQSSDFVALGQYPDDHFSEEVPCKMIQSFQGELEVLSEFIKARNKGLEVPYTYMDPKEIENSVAI</sequence>
<dbReference type="PROSITE" id="PS50095">
    <property type="entry name" value="PLAT"/>
    <property type="match status" value="1"/>
</dbReference>
<evidence type="ECO:0000256" key="10">
    <source>
        <dbReference type="ARBA" id="ARBA00023098"/>
    </source>
</evidence>
<dbReference type="FunFam" id="1.20.245.10:FF:000001">
    <property type="entry name" value="Arachidonate 5-lipoxygenase a"/>
    <property type="match status" value="1"/>
</dbReference>
<reference evidence="15" key="3">
    <citation type="submission" date="2025-09" db="UniProtKB">
        <authorList>
            <consortium name="Ensembl"/>
        </authorList>
    </citation>
    <scope>IDENTIFICATION</scope>
</reference>
<evidence type="ECO:0000256" key="11">
    <source>
        <dbReference type="PROSITE-ProRule" id="PRU00152"/>
    </source>
</evidence>
<dbReference type="SUPFAM" id="SSF49723">
    <property type="entry name" value="Lipase/lipooxygenase domain (PLAT/LH2 domain)"/>
    <property type="match status" value="1"/>
</dbReference>
<comment type="caution">
    <text evidence="11">Lacks conserved residue(s) required for the propagation of feature annotation.</text>
</comment>
<dbReference type="GeneTree" id="ENSGT00940000155191"/>
<keyword evidence="5" id="KW-0963">Cytoplasm</keyword>
<comment type="cofactor">
    <cofactor evidence="1 12">
        <name>Fe cation</name>
        <dbReference type="ChEBI" id="CHEBI:24875"/>
    </cofactor>
</comment>
<accession>A0AAQ5XWH7</accession>